<sequence>MKINENLDKRVSLKNAMPNKSIKSMDYEFRETYEDKNKKEIVYKSSENPIDFYISEETTSYGNNGKKKPFSIFYNNPEYSVRLLKGNCIEILNQARENSVDMIFADPPYFLSNGGITCHAGRMVSVNKGKWDRSKGVEENHKFTLQWLKACQRVLKPNGTIWVSGTTHIIYSAGFAMQELGFKILNDIIWFKRNAPPNLSCRYFTHSTEIVLWAAKNARSRHYFDYQLMKKMNQGRQMRNVWEISAPSAKEKKFGKHPTQKPLELLKRIILASTKEGDLVVDPFCGSSTTGVAAVLLNRKYVGIDLEDEYLELSRKRIEDAICERQLCLVTEGYKK</sequence>
<dbReference type="AlphaFoldDB" id="A0A5J4KZQ2"/>
<protein>
    <submittedName>
        <fullName evidence="5">DNA methyltransferase</fullName>
    </submittedName>
</protein>
<dbReference type="PANTHER" id="PTHR13370:SF3">
    <property type="entry name" value="TRNA (GUANINE(10)-N2)-METHYLTRANSFERASE HOMOLOG"/>
    <property type="match status" value="1"/>
</dbReference>
<organism evidence="5">
    <name type="scientific">hot springs metagenome</name>
    <dbReference type="NCBI Taxonomy" id="433727"/>
    <lineage>
        <taxon>unclassified sequences</taxon>
        <taxon>metagenomes</taxon>
        <taxon>ecological metagenomes</taxon>
    </lineage>
</organism>
<dbReference type="InterPro" id="IPR002941">
    <property type="entry name" value="DNA_methylase_N4/N6"/>
</dbReference>
<dbReference type="InterPro" id="IPR001091">
    <property type="entry name" value="RM_Methyltransferase"/>
</dbReference>
<dbReference type="SUPFAM" id="SSF53335">
    <property type="entry name" value="S-adenosyl-L-methionine-dependent methyltransferases"/>
    <property type="match status" value="1"/>
</dbReference>
<dbReference type="Pfam" id="PF01555">
    <property type="entry name" value="N6_N4_Mtase"/>
    <property type="match status" value="1"/>
</dbReference>
<evidence type="ECO:0000256" key="1">
    <source>
        <dbReference type="ARBA" id="ARBA00006594"/>
    </source>
</evidence>
<dbReference type="GO" id="GO:0005737">
    <property type="term" value="C:cytoplasm"/>
    <property type="evidence" value="ECO:0007669"/>
    <property type="project" value="TreeGrafter"/>
</dbReference>
<comment type="similarity">
    <text evidence="1">Belongs to the N(4)/N(6)-methyltransferase family.</text>
</comment>
<dbReference type="Gene3D" id="3.40.50.150">
    <property type="entry name" value="Vaccinia Virus protein VP39"/>
    <property type="match status" value="1"/>
</dbReference>
<dbReference type="PANTHER" id="PTHR13370">
    <property type="entry name" value="RNA METHYLASE-RELATED"/>
    <property type="match status" value="1"/>
</dbReference>
<dbReference type="GO" id="GO:0009007">
    <property type="term" value="F:site-specific DNA-methyltransferase (adenine-specific) activity"/>
    <property type="evidence" value="ECO:0007669"/>
    <property type="project" value="TreeGrafter"/>
</dbReference>
<reference evidence="5" key="1">
    <citation type="submission" date="2019-10" db="EMBL/GenBank/DDBJ databases">
        <title>Metagenomic sequencing of thiosulfate-disproportionating enrichment culture.</title>
        <authorList>
            <person name="Umezawa K."/>
            <person name="Kojima H."/>
            <person name="Fukui M."/>
        </authorList>
    </citation>
    <scope>NUCLEOTIDE SEQUENCE</scope>
    <source>
        <strain evidence="5">45J</strain>
    </source>
</reference>
<dbReference type="InterPro" id="IPR002052">
    <property type="entry name" value="DNA_methylase_N6_adenine_CS"/>
</dbReference>
<dbReference type="PRINTS" id="PR00508">
    <property type="entry name" value="S21N4MTFRASE"/>
</dbReference>
<keyword evidence="2 5" id="KW-0489">Methyltransferase</keyword>
<name>A0A5J4KZQ2_9ZZZZ</name>
<dbReference type="InterPro" id="IPR029063">
    <property type="entry name" value="SAM-dependent_MTases_sf"/>
</dbReference>
<dbReference type="GO" id="GO:0003677">
    <property type="term" value="F:DNA binding"/>
    <property type="evidence" value="ECO:0007669"/>
    <property type="project" value="InterPro"/>
</dbReference>
<evidence type="ECO:0000256" key="3">
    <source>
        <dbReference type="ARBA" id="ARBA00022679"/>
    </source>
</evidence>
<dbReference type="EMBL" id="BLAB01000001">
    <property type="protein sequence ID" value="GER94754.1"/>
    <property type="molecule type" value="Genomic_DNA"/>
</dbReference>
<keyword evidence="3 5" id="KW-0808">Transferase</keyword>
<evidence type="ECO:0000256" key="2">
    <source>
        <dbReference type="ARBA" id="ARBA00022603"/>
    </source>
</evidence>
<dbReference type="GO" id="GO:0008170">
    <property type="term" value="F:N-methyltransferase activity"/>
    <property type="evidence" value="ECO:0007669"/>
    <property type="project" value="InterPro"/>
</dbReference>
<evidence type="ECO:0000313" key="5">
    <source>
        <dbReference type="EMBL" id="GER94754.1"/>
    </source>
</evidence>
<comment type="caution">
    <text evidence="5">The sequence shown here is derived from an EMBL/GenBank/DDBJ whole genome shotgun (WGS) entry which is preliminary data.</text>
</comment>
<accession>A0A5J4KZQ2</accession>
<feature type="domain" description="DNA methylase N-4/N-6" evidence="4">
    <location>
        <begin position="100"/>
        <end position="315"/>
    </location>
</feature>
<gene>
    <name evidence="5" type="ORF">A45J_2518</name>
</gene>
<proteinExistence type="inferred from homology"/>
<evidence type="ECO:0000259" key="4">
    <source>
        <dbReference type="Pfam" id="PF01555"/>
    </source>
</evidence>
<dbReference type="PROSITE" id="PS00092">
    <property type="entry name" value="N6_MTASE"/>
    <property type="match status" value="1"/>
</dbReference>
<dbReference type="GO" id="GO:0032259">
    <property type="term" value="P:methylation"/>
    <property type="evidence" value="ECO:0007669"/>
    <property type="project" value="UniProtKB-KW"/>
</dbReference>